<dbReference type="GO" id="GO:0016787">
    <property type="term" value="F:hydrolase activity"/>
    <property type="evidence" value="ECO:0007669"/>
    <property type="project" value="UniProtKB-KW"/>
</dbReference>
<sequence>MAIGLNAQTGSAQKISELISPYKYKTHYMDIDSLKIAYVDEGSGDKTLLFVHGLATYLPSWDKLIEELKGKYRCIAIDLPGYGRSSKGDYPSTMAFYAVVLQKFTSQLKLDNPVLCGHSMGGQIAMTYALKYPDYGNKLILIAPAGIETFNEQNKQWFGNFFTAQAVASATEQQVRYNYGLNFYEVPADTEFMIKDRLQMATATDFMDYCNTVAGGVQGMLNEPVFDRLGNIRQQTLIVYGENDNLIPNRILHKDLTTKQIAETATEKIPDSQLAMVPECGHMAPFEKPINLSNIINQFLKE</sequence>
<dbReference type="Gene3D" id="3.40.50.1820">
    <property type="entry name" value="alpha/beta hydrolase"/>
    <property type="match status" value="1"/>
</dbReference>
<dbReference type="Proteomes" id="UP000798808">
    <property type="component" value="Unassembled WGS sequence"/>
</dbReference>
<organism evidence="2 3">
    <name type="scientific">Fulvivirga kasyanovii</name>
    <dbReference type="NCBI Taxonomy" id="396812"/>
    <lineage>
        <taxon>Bacteria</taxon>
        <taxon>Pseudomonadati</taxon>
        <taxon>Bacteroidota</taxon>
        <taxon>Cytophagia</taxon>
        <taxon>Cytophagales</taxon>
        <taxon>Fulvivirgaceae</taxon>
        <taxon>Fulvivirga</taxon>
    </lineage>
</organism>
<keyword evidence="3" id="KW-1185">Reference proteome</keyword>
<evidence type="ECO:0000313" key="3">
    <source>
        <dbReference type="Proteomes" id="UP000798808"/>
    </source>
</evidence>
<evidence type="ECO:0000313" key="2">
    <source>
        <dbReference type="EMBL" id="MTI26068.1"/>
    </source>
</evidence>
<keyword evidence="2" id="KW-0378">Hydrolase</keyword>
<dbReference type="InterPro" id="IPR050266">
    <property type="entry name" value="AB_hydrolase_sf"/>
</dbReference>
<comment type="caution">
    <text evidence="2">The sequence shown here is derived from an EMBL/GenBank/DDBJ whole genome shotgun (WGS) entry which is preliminary data.</text>
</comment>
<dbReference type="EMBL" id="SMLW01000560">
    <property type="protein sequence ID" value="MTI26068.1"/>
    <property type="molecule type" value="Genomic_DNA"/>
</dbReference>
<evidence type="ECO:0000259" key="1">
    <source>
        <dbReference type="Pfam" id="PF00561"/>
    </source>
</evidence>
<reference evidence="2 3" key="1">
    <citation type="submission" date="2019-02" db="EMBL/GenBank/DDBJ databases">
        <authorList>
            <person name="Goldberg S.R."/>
            <person name="Haltli B.A."/>
            <person name="Correa H."/>
            <person name="Russell K.G."/>
        </authorList>
    </citation>
    <scope>NUCLEOTIDE SEQUENCE [LARGE SCALE GENOMIC DNA]</scope>
    <source>
        <strain evidence="2 3">JCM 16186</strain>
    </source>
</reference>
<dbReference type="PRINTS" id="PR00111">
    <property type="entry name" value="ABHYDROLASE"/>
</dbReference>
<dbReference type="InterPro" id="IPR029058">
    <property type="entry name" value="AB_hydrolase_fold"/>
</dbReference>
<dbReference type="PANTHER" id="PTHR43798:SF33">
    <property type="entry name" value="HYDROLASE, PUTATIVE (AFU_ORTHOLOGUE AFUA_2G14860)-RELATED"/>
    <property type="match status" value="1"/>
</dbReference>
<dbReference type="PANTHER" id="PTHR43798">
    <property type="entry name" value="MONOACYLGLYCEROL LIPASE"/>
    <property type="match status" value="1"/>
</dbReference>
<protein>
    <submittedName>
        <fullName evidence="2">Alpha/beta hydrolase</fullName>
    </submittedName>
</protein>
<feature type="domain" description="AB hydrolase-1" evidence="1">
    <location>
        <begin position="47"/>
        <end position="289"/>
    </location>
</feature>
<name>A0ABW9RPZ7_9BACT</name>
<accession>A0ABW9RPZ7</accession>
<proteinExistence type="predicted"/>
<gene>
    <name evidence="2" type="ORF">E1163_14010</name>
</gene>
<dbReference type="InterPro" id="IPR000073">
    <property type="entry name" value="AB_hydrolase_1"/>
</dbReference>
<dbReference type="SUPFAM" id="SSF53474">
    <property type="entry name" value="alpha/beta-Hydrolases"/>
    <property type="match status" value="1"/>
</dbReference>
<dbReference type="Pfam" id="PF00561">
    <property type="entry name" value="Abhydrolase_1"/>
    <property type="match status" value="1"/>
</dbReference>